<evidence type="ECO:0000256" key="6">
    <source>
        <dbReference type="SAM" id="MobiDB-lite"/>
    </source>
</evidence>
<feature type="region of interest" description="Disordered" evidence="6">
    <location>
        <begin position="449"/>
        <end position="484"/>
    </location>
</feature>
<proteinExistence type="predicted"/>
<dbReference type="Pfam" id="PF07576">
    <property type="entry name" value="BRAP2"/>
    <property type="match status" value="1"/>
</dbReference>
<evidence type="ECO:0008006" key="11">
    <source>
        <dbReference type="Google" id="ProtNLM"/>
    </source>
</evidence>
<evidence type="ECO:0000313" key="10">
    <source>
        <dbReference type="Proteomes" id="UP001174677"/>
    </source>
</evidence>
<dbReference type="PROSITE" id="PS50089">
    <property type="entry name" value="ZF_RING_2"/>
    <property type="match status" value="1"/>
</dbReference>
<feature type="compositionally biased region" description="Basic residues" evidence="6">
    <location>
        <begin position="473"/>
        <end position="484"/>
    </location>
</feature>
<keyword evidence="5" id="KW-0175">Coiled coil</keyword>
<evidence type="ECO:0000313" key="9">
    <source>
        <dbReference type="EMBL" id="KAJ9141002.1"/>
    </source>
</evidence>
<evidence type="ECO:0000256" key="5">
    <source>
        <dbReference type="SAM" id="Coils"/>
    </source>
</evidence>
<dbReference type="InterPro" id="IPR011422">
    <property type="entry name" value="BRAP2/ETP1_RRM"/>
</dbReference>
<gene>
    <name evidence="9" type="ORF">P3X46_031588</name>
</gene>
<evidence type="ECO:0000259" key="8">
    <source>
        <dbReference type="PROSITE" id="PS50271"/>
    </source>
</evidence>
<organism evidence="9 10">
    <name type="scientific">Hevea brasiliensis</name>
    <name type="common">Para rubber tree</name>
    <name type="synonym">Siphonia brasiliensis</name>
    <dbReference type="NCBI Taxonomy" id="3981"/>
    <lineage>
        <taxon>Eukaryota</taxon>
        <taxon>Viridiplantae</taxon>
        <taxon>Streptophyta</taxon>
        <taxon>Embryophyta</taxon>
        <taxon>Tracheophyta</taxon>
        <taxon>Spermatophyta</taxon>
        <taxon>Magnoliopsida</taxon>
        <taxon>eudicotyledons</taxon>
        <taxon>Gunneridae</taxon>
        <taxon>Pentapetalae</taxon>
        <taxon>rosids</taxon>
        <taxon>fabids</taxon>
        <taxon>Malpighiales</taxon>
        <taxon>Euphorbiaceae</taxon>
        <taxon>Crotonoideae</taxon>
        <taxon>Micrandreae</taxon>
        <taxon>Hevea</taxon>
    </lineage>
</organism>
<evidence type="ECO:0000256" key="3">
    <source>
        <dbReference type="ARBA" id="ARBA00022833"/>
    </source>
</evidence>
<dbReference type="Pfam" id="PF02148">
    <property type="entry name" value="zf-UBP"/>
    <property type="match status" value="1"/>
</dbReference>
<dbReference type="InterPro" id="IPR001607">
    <property type="entry name" value="Znf_UBP"/>
</dbReference>
<protein>
    <recommendedName>
        <fullName evidence="11">UBP-type domain-containing protein</fullName>
    </recommendedName>
</protein>
<keyword evidence="2 4" id="KW-0863">Zinc-finger</keyword>
<evidence type="ECO:0000259" key="7">
    <source>
        <dbReference type="PROSITE" id="PS50089"/>
    </source>
</evidence>
<dbReference type="PANTHER" id="PTHR24007">
    <property type="entry name" value="BRCA1-ASSOCIATED PROTEIN"/>
    <property type="match status" value="1"/>
</dbReference>
<dbReference type="InterPro" id="IPR047243">
    <property type="entry name" value="RING-H2_BRAP2"/>
</dbReference>
<feature type="coiled-coil region" evidence="5">
    <location>
        <begin position="336"/>
        <end position="414"/>
    </location>
</feature>
<dbReference type="SMART" id="SM00290">
    <property type="entry name" value="ZnF_UBP"/>
    <property type="match status" value="1"/>
</dbReference>
<dbReference type="Proteomes" id="UP001174677">
    <property type="component" value="Chromosome 17"/>
</dbReference>
<accession>A0ABQ9KMR7</accession>
<dbReference type="Gene3D" id="3.30.40.10">
    <property type="entry name" value="Zinc/RING finger domain, C3HC4 (zinc finger)"/>
    <property type="match status" value="1"/>
</dbReference>
<dbReference type="PROSITE" id="PS50271">
    <property type="entry name" value="ZF_UBP"/>
    <property type="match status" value="1"/>
</dbReference>
<keyword evidence="10" id="KW-1185">Reference proteome</keyword>
<comment type="caution">
    <text evidence="9">The sequence shown here is derived from an EMBL/GenBank/DDBJ whole genome shotgun (WGS) entry which is preliminary data.</text>
</comment>
<sequence length="484" mass="54905">MFILRVHSVDVDHPLALEEAAFSTVSTTPIQSNPTHNPKYSERRGVVHLYRNASQSSLPNPSSRSTSLFIVAVPNYLSADDFIRFCESHIDKVHELLFIRNDGMEDRYSVLIKLSDQVTADGFYGNFNGKRFSPGEAEICHILFVLNVDYTEAAEIASTPPAGFTELPTCPICLERLDPDTSGILSTLCDHSFQCSCTSKWTYLSCQVCRLCQQQDEIPVCSVCGTSENLWVCLICGFVGCGRYKEQHAIRHWQDTQHFYSLDLRTQQIWDYVGDNYVHRLNQSKADSKLVDMNSRCMSLEGDYGTCGCSEDSGINGALFSSKVETIVDEYNRLLANQLEAQRQHYESLIADVKSKRESSIQEVVDKAVTSTMQDIQTKLEKCEQEKDAVAEINRSLIKNQEIWRRKVKEVEEREASSLRSRDERILDLEEQIRDLTVYIEAQKTLNNMTDTNDIRGGTLLPVPSKQSSPANNKRHTKPGRRRT</sequence>
<evidence type="ECO:0000256" key="4">
    <source>
        <dbReference type="PROSITE-ProRule" id="PRU00502"/>
    </source>
</evidence>
<dbReference type="SUPFAM" id="SSF57850">
    <property type="entry name" value="RING/U-box"/>
    <property type="match status" value="2"/>
</dbReference>
<feature type="domain" description="UBP-type" evidence="8">
    <location>
        <begin position="204"/>
        <end position="297"/>
    </location>
</feature>
<keyword evidence="1" id="KW-0479">Metal-binding</keyword>
<dbReference type="InterPro" id="IPR013083">
    <property type="entry name" value="Znf_RING/FYVE/PHD"/>
</dbReference>
<feature type="domain" description="RING-type" evidence="7">
    <location>
        <begin position="170"/>
        <end position="210"/>
    </location>
</feature>
<dbReference type="InterPro" id="IPR001841">
    <property type="entry name" value="Znf_RING"/>
</dbReference>
<dbReference type="EMBL" id="JARPOI010000017">
    <property type="protein sequence ID" value="KAJ9141002.1"/>
    <property type="molecule type" value="Genomic_DNA"/>
</dbReference>
<dbReference type="PANTHER" id="PTHR24007:SF10">
    <property type="entry name" value="BRAP2 RING ZNF UBP DOMAIN-CONTAINING PROTEIN 1"/>
    <property type="match status" value="1"/>
</dbReference>
<keyword evidence="3" id="KW-0862">Zinc</keyword>
<reference evidence="9" key="1">
    <citation type="journal article" date="2023" name="Plant Biotechnol. J.">
        <title>Chromosome-level wild Hevea brasiliensis genome provides new tools for genomic-assisted breeding and valuable loci to elevate rubber yield.</title>
        <authorList>
            <person name="Cheng H."/>
            <person name="Song X."/>
            <person name="Hu Y."/>
            <person name="Wu T."/>
            <person name="Yang Q."/>
            <person name="An Z."/>
            <person name="Feng S."/>
            <person name="Deng Z."/>
            <person name="Wu W."/>
            <person name="Zeng X."/>
            <person name="Tu M."/>
            <person name="Wang X."/>
            <person name="Huang H."/>
        </authorList>
    </citation>
    <scope>NUCLEOTIDE SEQUENCE</scope>
    <source>
        <strain evidence="9">MT/VB/25A 57/8</strain>
    </source>
</reference>
<name>A0ABQ9KMR7_HEVBR</name>
<dbReference type="CDD" id="cd16457">
    <property type="entry name" value="RING-H2_BRAP2"/>
    <property type="match status" value="1"/>
</dbReference>
<evidence type="ECO:0000256" key="2">
    <source>
        <dbReference type="ARBA" id="ARBA00022771"/>
    </source>
</evidence>
<evidence type="ECO:0000256" key="1">
    <source>
        <dbReference type="ARBA" id="ARBA00022723"/>
    </source>
</evidence>